<comment type="caution">
    <text evidence="1">The sequence shown here is derived from an EMBL/GenBank/DDBJ whole genome shotgun (WGS) entry which is preliminary data.</text>
</comment>
<dbReference type="EMBL" id="QZCE01000002">
    <property type="protein sequence ID" value="NEZ65640.1"/>
    <property type="molecule type" value="Genomic_DNA"/>
</dbReference>
<protein>
    <submittedName>
        <fullName evidence="1">Uncharacterized protein</fullName>
    </submittedName>
</protein>
<reference evidence="1 2" key="1">
    <citation type="journal article" date="2020" name="Microb. Ecol.">
        <title>Ecogenomics of the Marine Benthic Filamentous Cyanobacterium Adonisia.</title>
        <authorList>
            <person name="Walter J.M."/>
            <person name="Coutinho F.H."/>
            <person name="Leomil L."/>
            <person name="Hargreaves P.I."/>
            <person name="Campeao M.E."/>
            <person name="Vieira V.V."/>
            <person name="Silva B.S."/>
            <person name="Fistarol G.O."/>
            <person name="Salomon P.S."/>
            <person name="Sawabe T."/>
            <person name="Mino S."/>
            <person name="Hosokawa M."/>
            <person name="Miyashita H."/>
            <person name="Maruyama F."/>
            <person name="van Verk M.C."/>
            <person name="Dutilh B.E."/>
            <person name="Thompson C.C."/>
            <person name="Thompson F.L."/>
        </authorList>
    </citation>
    <scope>NUCLEOTIDE SEQUENCE [LARGE SCALE GENOMIC DNA]</scope>
    <source>
        <strain evidence="1 2">CCMR0082</strain>
    </source>
</reference>
<name>A0A6M0SB13_9CYAN</name>
<accession>A0A6M0SB13</accession>
<organism evidence="1 2">
    <name type="scientific">Adonisia turfae CCMR0082</name>
    <dbReference type="NCBI Taxonomy" id="2304604"/>
    <lineage>
        <taxon>Bacteria</taxon>
        <taxon>Bacillati</taxon>
        <taxon>Cyanobacteriota</taxon>
        <taxon>Adonisia</taxon>
        <taxon>Adonisia turfae</taxon>
    </lineage>
</organism>
<dbReference type="RefSeq" id="WP_163666888.1">
    <property type="nucleotide sequence ID" value="NZ_QZCE01000002.1"/>
</dbReference>
<sequence>MTNKSTIAAMVAAQTEAMAERRKARGCLRAYKGWPGFTTTELGDWIDLCKEADVPYVDAVKIATAKTDDLLQFDSKPELIIPFFKAVETGISSRTIKGPCMVRWSCCSCMTVKSRVCNGRHDWHPDLLQLDIDDMRAFDIIFEHPAEFIHAWLRPWIKPVKQDDYPIEFRVFVRDNQVQGISNYYPQMALPDTREVQDWVDVCRAYAESLIETQKQPMNLPMLEKSPLDLSMNQWTVDFIVEAKSRMPLFLEGGPPNTPVWGAHPCCFEGKKIEGVALEL</sequence>
<dbReference type="AlphaFoldDB" id="A0A6M0SB13"/>
<gene>
    <name evidence="1" type="ORF">D0962_23265</name>
</gene>
<evidence type="ECO:0000313" key="1">
    <source>
        <dbReference type="EMBL" id="NEZ65640.1"/>
    </source>
</evidence>
<dbReference type="Proteomes" id="UP000473574">
    <property type="component" value="Unassembled WGS sequence"/>
</dbReference>
<evidence type="ECO:0000313" key="2">
    <source>
        <dbReference type="Proteomes" id="UP000473574"/>
    </source>
</evidence>
<proteinExistence type="predicted"/>